<sequence length="69" mass="7899">KSVRPRFDLDWFKSLNQSLYRFNDRSDSHNLVLRTTGNIGNNSNQTTNFIDSLAIGNNNGYYPLGFVDV</sequence>
<accession>A0ABU6WQ20</accession>
<organism evidence="1 2">
    <name type="scientific">Stylosanthes scabra</name>
    <dbReference type="NCBI Taxonomy" id="79078"/>
    <lineage>
        <taxon>Eukaryota</taxon>
        <taxon>Viridiplantae</taxon>
        <taxon>Streptophyta</taxon>
        <taxon>Embryophyta</taxon>
        <taxon>Tracheophyta</taxon>
        <taxon>Spermatophyta</taxon>
        <taxon>Magnoliopsida</taxon>
        <taxon>eudicotyledons</taxon>
        <taxon>Gunneridae</taxon>
        <taxon>Pentapetalae</taxon>
        <taxon>rosids</taxon>
        <taxon>fabids</taxon>
        <taxon>Fabales</taxon>
        <taxon>Fabaceae</taxon>
        <taxon>Papilionoideae</taxon>
        <taxon>50 kb inversion clade</taxon>
        <taxon>dalbergioids sensu lato</taxon>
        <taxon>Dalbergieae</taxon>
        <taxon>Pterocarpus clade</taxon>
        <taxon>Stylosanthes</taxon>
    </lineage>
</organism>
<name>A0ABU6WQ20_9FABA</name>
<keyword evidence="2" id="KW-1185">Reference proteome</keyword>
<feature type="non-terminal residue" evidence="1">
    <location>
        <position position="1"/>
    </location>
</feature>
<proteinExistence type="predicted"/>
<evidence type="ECO:0000313" key="1">
    <source>
        <dbReference type="EMBL" id="MED6187984.1"/>
    </source>
</evidence>
<reference evidence="1 2" key="1">
    <citation type="journal article" date="2023" name="Plants (Basel)">
        <title>Bridging the Gap: Combining Genomics and Transcriptomics Approaches to Understand Stylosanthes scabra, an Orphan Legume from the Brazilian Caatinga.</title>
        <authorList>
            <person name="Ferreira-Neto J.R.C."/>
            <person name="da Silva M.D."/>
            <person name="Binneck E."/>
            <person name="de Melo N.F."/>
            <person name="da Silva R.H."/>
            <person name="de Melo A.L.T.M."/>
            <person name="Pandolfi V."/>
            <person name="Bustamante F.O."/>
            <person name="Brasileiro-Vidal A.C."/>
            <person name="Benko-Iseppon A.M."/>
        </authorList>
    </citation>
    <scope>NUCLEOTIDE SEQUENCE [LARGE SCALE GENOMIC DNA]</scope>
    <source>
        <tissue evidence="1">Leaves</tissue>
    </source>
</reference>
<dbReference type="Proteomes" id="UP001341840">
    <property type="component" value="Unassembled WGS sequence"/>
</dbReference>
<evidence type="ECO:0000313" key="2">
    <source>
        <dbReference type="Proteomes" id="UP001341840"/>
    </source>
</evidence>
<protein>
    <submittedName>
        <fullName evidence="1">Uncharacterized protein</fullName>
    </submittedName>
</protein>
<feature type="non-terminal residue" evidence="1">
    <location>
        <position position="69"/>
    </location>
</feature>
<gene>
    <name evidence="1" type="ORF">PIB30_081670</name>
</gene>
<dbReference type="EMBL" id="JASCZI010182472">
    <property type="protein sequence ID" value="MED6187984.1"/>
    <property type="molecule type" value="Genomic_DNA"/>
</dbReference>
<comment type="caution">
    <text evidence="1">The sequence shown here is derived from an EMBL/GenBank/DDBJ whole genome shotgun (WGS) entry which is preliminary data.</text>
</comment>